<evidence type="ECO:0000313" key="5">
    <source>
        <dbReference type="Proteomes" id="UP001437256"/>
    </source>
</evidence>
<comment type="similarity">
    <text evidence="1">Belongs to the TEC1 family.</text>
</comment>
<dbReference type="InterPro" id="IPR038096">
    <property type="entry name" value="TEA/ATTS_sf"/>
</dbReference>
<gene>
    <name evidence="4" type="ORF">AAF712_006854</name>
</gene>
<dbReference type="EMBL" id="JBBXMP010000039">
    <property type="protein sequence ID" value="KAL0066026.1"/>
    <property type="molecule type" value="Genomic_DNA"/>
</dbReference>
<proteinExistence type="inferred from homology"/>
<protein>
    <recommendedName>
        <fullName evidence="3">TEA domain-containing protein</fullName>
    </recommendedName>
</protein>
<evidence type="ECO:0000313" key="4">
    <source>
        <dbReference type="EMBL" id="KAL0066026.1"/>
    </source>
</evidence>
<dbReference type="Pfam" id="PF01285">
    <property type="entry name" value="TEA"/>
    <property type="match status" value="1"/>
</dbReference>
<feature type="compositionally biased region" description="Basic and acidic residues" evidence="2">
    <location>
        <begin position="178"/>
        <end position="187"/>
    </location>
</feature>
<organism evidence="4 5">
    <name type="scientific">Marasmius tenuissimus</name>
    <dbReference type="NCBI Taxonomy" id="585030"/>
    <lineage>
        <taxon>Eukaryota</taxon>
        <taxon>Fungi</taxon>
        <taxon>Dikarya</taxon>
        <taxon>Basidiomycota</taxon>
        <taxon>Agaricomycotina</taxon>
        <taxon>Agaricomycetes</taxon>
        <taxon>Agaricomycetidae</taxon>
        <taxon>Agaricales</taxon>
        <taxon>Marasmiineae</taxon>
        <taxon>Marasmiaceae</taxon>
        <taxon>Marasmius</taxon>
    </lineage>
</organism>
<feature type="region of interest" description="Disordered" evidence="2">
    <location>
        <begin position="157"/>
        <end position="187"/>
    </location>
</feature>
<keyword evidence="5" id="KW-1185">Reference proteome</keyword>
<evidence type="ECO:0000256" key="2">
    <source>
        <dbReference type="SAM" id="MobiDB-lite"/>
    </source>
</evidence>
<comment type="caution">
    <text evidence="4">The sequence shown here is derived from an EMBL/GenBank/DDBJ whole genome shotgun (WGS) entry which is preliminary data.</text>
</comment>
<reference evidence="4 5" key="1">
    <citation type="submission" date="2024-05" db="EMBL/GenBank/DDBJ databases">
        <title>A draft genome resource for the thread blight pathogen Marasmius tenuissimus strain MS-2.</title>
        <authorList>
            <person name="Yulfo-Soto G.E."/>
            <person name="Baruah I.K."/>
            <person name="Amoako-Attah I."/>
            <person name="Bukari Y."/>
            <person name="Meinhardt L.W."/>
            <person name="Bailey B.A."/>
            <person name="Cohen S.P."/>
        </authorList>
    </citation>
    <scope>NUCLEOTIDE SEQUENCE [LARGE SCALE GENOMIC DNA]</scope>
    <source>
        <strain evidence="4 5">MS-2</strain>
    </source>
</reference>
<feature type="domain" description="TEA" evidence="3">
    <location>
        <begin position="28"/>
        <end position="88"/>
    </location>
</feature>
<dbReference type="InterPro" id="IPR000818">
    <property type="entry name" value="TEA/ATTS_dom"/>
</dbReference>
<evidence type="ECO:0000259" key="3">
    <source>
        <dbReference type="Pfam" id="PF01285"/>
    </source>
</evidence>
<feature type="compositionally biased region" description="Polar residues" evidence="2">
    <location>
        <begin position="157"/>
        <end position="175"/>
    </location>
</feature>
<dbReference type="Gene3D" id="6.10.20.40">
    <property type="entry name" value="TEA/ATTS domain"/>
    <property type="match status" value="1"/>
</dbReference>
<dbReference type="Proteomes" id="UP001437256">
    <property type="component" value="Unassembled WGS sequence"/>
</dbReference>
<evidence type="ECO:0000256" key="1">
    <source>
        <dbReference type="ARBA" id="ARBA00008421"/>
    </source>
</evidence>
<name>A0ABR2ZWQ9_9AGAR</name>
<sequence length="309" mass="35992">MPVTPPKSTLALPVHAHRKFLGYGSGSDEAWPEHIQAIFVDGLKAWARYDSGSRSRWRNQYLVEYLHGKGITRSKKQVASHLHVLRNMWRGKPEYHLVAGANEQLDQPSGSYFQWDVYDPFMQEEAYEPLLIWRLEYEIFNEFVGSESNQNQNRATTYHNKTNHTNSDINATTNPHPAHPEKPRLQPEPENVISESIQNQPKHRDTPSEIHLNETIHTNSHNTTTTTNSNSHNVNNITNVHHHHYHEPKQRRWSITTFVHQIVTVCVPVFWYPHSSSYHAPQSSCGGVNGWWEWIWTQCGWQWGWRWGG</sequence>
<accession>A0ABR2ZWQ9</accession>